<name>A0A068NLH8_FIMGI</name>
<keyword evidence="8" id="KW-1185">Reference proteome</keyword>
<sequence>MRFLGVDFGFKRIGLAVMDGEAGLPAPRNPLAASGKLKTDANVIDQQAKREQADAIVVGLPIEPNGEEGRMARICRQLAGHLEELGRPVYLVDERLTSAEAERTLLDSGLKGSERRKRRDAEAACLILERYRDAQKTQ</sequence>
<evidence type="ECO:0000313" key="7">
    <source>
        <dbReference type="EMBL" id="AIE84423.1"/>
    </source>
</evidence>
<dbReference type="GO" id="GO:0000967">
    <property type="term" value="P:rRNA 5'-end processing"/>
    <property type="evidence" value="ECO:0007669"/>
    <property type="project" value="UniProtKB-UniRule"/>
</dbReference>
<evidence type="ECO:0000256" key="4">
    <source>
        <dbReference type="ARBA" id="ARBA00022801"/>
    </source>
</evidence>
<dbReference type="OrthoDB" id="9796140at2"/>
<dbReference type="GO" id="GO:0016788">
    <property type="term" value="F:hydrolase activity, acting on ester bonds"/>
    <property type="evidence" value="ECO:0007669"/>
    <property type="project" value="UniProtKB-UniRule"/>
</dbReference>
<dbReference type="PANTHER" id="PTHR33317:SF4">
    <property type="entry name" value="POLYNUCLEOTIDYL TRANSFERASE, RIBONUCLEASE H-LIKE SUPERFAMILY PROTEIN"/>
    <property type="match status" value="1"/>
</dbReference>
<organism evidence="7 8">
    <name type="scientific">Fimbriimonas ginsengisoli Gsoil 348</name>
    <dbReference type="NCBI Taxonomy" id="661478"/>
    <lineage>
        <taxon>Bacteria</taxon>
        <taxon>Bacillati</taxon>
        <taxon>Armatimonadota</taxon>
        <taxon>Fimbriimonadia</taxon>
        <taxon>Fimbriimonadales</taxon>
        <taxon>Fimbriimonadaceae</taxon>
        <taxon>Fimbriimonas</taxon>
    </lineage>
</organism>
<keyword evidence="3 5" id="KW-0540">Nuclease</keyword>
<dbReference type="InterPro" id="IPR037027">
    <property type="entry name" value="YqgF/RNaseH-like_dom_sf"/>
</dbReference>
<dbReference type="AlphaFoldDB" id="A0A068NLH8"/>
<dbReference type="InterPro" id="IPR006641">
    <property type="entry name" value="YqgF/RNaseH-like_dom"/>
</dbReference>
<comment type="similarity">
    <text evidence="5">Belongs to the YqgF HJR family.</text>
</comment>
<proteinExistence type="inferred from homology"/>
<evidence type="ECO:0000256" key="2">
    <source>
        <dbReference type="ARBA" id="ARBA00022517"/>
    </source>
</evidence>
<dbReference type="InterPro" id="IPR005227">
    <property type="entry name" value="YqgF"/>
</dbReference>
<dbReference type="STRING" id="661478.OP10G_1055"/>
<dbReference type="HOGENOM" id="CLU_098240_2_1_0"/>
<evidence type="ECO:0000313" key="8">
    <source>
        <dbReference type="Proteomes" id="UP000027982"/>
    </source>
</evidence>
<dbReference type="KEGG" id="fgi:OP10G_1055"/>
<dbReference type="eggNOG" id="COG0816">
    <property type="taxonomic scope" value="Bacteria"/>
</dbReference>
<protein>
    <recommendedName>
        <fullName evidence="5">Putative pre-16S rRNA nuclease</fullName>
        <ecNumber evidence="5">3.1.-.-</ecNumber>
    </recommendedName>
</protein>
<dbReference type="EC" id="3.1.-.-" evidence="5"/>
<dbReference type="HAMAP" id="MF_00651">
    <property type="entry name" value="Nuclease_YqgF"/>
    <property type="match status" value="1"/>
</dbReference>
<dbReference type="RefSeq" id="WP_025226939.1">
    <property type="nucleotide sequence ID" value="NZ_CP007139.1"/>
</dbReference>
<dbReference type="GO" id="GO:0004518">
    <property type="term" value="F:nuclease activity"/>
    <property type="evidence" value="ECO:0007669"/>
    <property type="project" value="UniProtKB-KW"/>
</dbReference>
<evidence type="ECO:0000256" key="5">
    <source>
        <dbReference type="HAMAP-Rule" id="MF_00651"/>
    </source>
</evidence>
<dbReference type="SMART" id="SM00732">
    <property type="entry name" value="YqgFc"/>
    <property type="match status" value="1"/>
</dbReference>
<evidence type="ECO:0000256" key="3">
    <source>
        <dbReference type="ARBA" id="ARBA00022722"/>
    </source>
</evidence>
<dbReference type="InterPro" id="IPR012337">
    <property type="entry name" value="RNaseH-like_sf"/>
</dbReference>
<comment type="subcellular location">
    <subcellularLocation>
        <location evidence="5">Cytoplasm</location>
    </subcellularLocation>
</comment>
<dbReference type="GO" id="GO:0005737">
    <property type="term" value="C:cytoplasm"/>
    <property type="evidence" value="ECO:0007669"/>
    <property type="project" value="UniProtKB-SubCell"/>
</dbReference>
<keyword evidence="1 5" id="KW-0963">Cytoplasm</keyword>
<dbReference type="Gene3D" id="3.30.420.140">
    <property type="entry name" value="YqgF/RNase H-like domain"/>
    <property type="match status" value="1"/>
</dbReference>
<reference evidence="7 8" key="1">
    <citation type="journal article" date="2014" name="PLoS ONE">
        <title>The first complete genome sequence of the class fimbriimonadia in the phylum armatimonadetes.</title>
        <authorList>
            <person name="Hu Z.Y."/>
            <person name="Wang Y.Z."/>
            <person name="Im W.T."/>
            <person name="Wang S.Y."/>
            <person name="Zhao G.P."/>
            <person name="Zheng H.J."/>
            <person name="Quan Z.X."/>
        </authorList>
    </citation>
    <scope>NUCLEOTIDE SEQUENCE [LARGE SCALE GENOMIC DNA]</scope>
    <source>
        <strain evidence="7">Gsoil 348</strain>
    </source>
</reference>
<dbReference type="PANTHER" id="PTHR33317">
    <property type="entry name" value="POLYNUCLEOTIDYL TRANSFERASE, RIBONUCLEASE H-LIKE SUPERFAMILY PROTEIN"/>
    <property type="match status" value="1"/>
</dbReference>
<evidence type="ECO:0000259" key="6">
    <source>
        <dbReference type="SMART" id="SM00732"/>
    </source>
</evidence>
<comment type="function">
    <text evidence="5">Could be a nuclease involved in processing of the 5'-end of pre-16S rRNA.</text>
</comment>
<evidence type="ECO:0000256" key="1">
    <source>
        <dbReference type="ARBA" id="ARBA00022490"/>
    </source>
</evidence>
<dbReference type="SUPFAM" id="SSF53098">
    <property type="entry name" value="Ribonuclease H-like"/>
    <property type="match status" value="1"/>
</dbReference>
<keyword evidence="2 5" id="KW-0690">Ribosome biogenesis</keyword>
<dbReference type="CDD" id="cd16964">
    <property type="entry name" value="YqgF"/>
    <property type="match status" value="1"/>
</dbReference>
<dbReference type="Proteomes" id="UP000027982">
    <property type="component" value="Chromosome"/>
</dbReference>
<keyword evidence="4 5" id="KW-0378">Hydrolase</keyword>
<feature type="domain" description="YqgF/RNase H-like" evidence="6">
    <location>
        <begin position="1"/>
        <end position="101"/>
    </location>
</feature>
<dbReference type="NCBIfam" id="TIGR00250">
    <property type="entry name" value="RNAse_H_YqgF"/>
    <property type="match status" value="1"/>
</dbReference>
<gene>
    <name evidence="7" type="ORF">OP10G_1055</name>
</gene>
<dbReference type="Pfam" id="PF03652">
    <property type="entry name" value="RuvX"/>
    <property type="match status" value="1"/>
</dbReference>
<accession>A0A068NLH8</accession>
<dbReference type="EMBL" id="CP007139">
    <property type="protein sequence ID" value="AIE84423.1"/>
    <property type="molecule type" value="Genomic_DNA"/>
</dbReference>